<dbReference type="InterPro" id="IPR045091">
    <property type="entry name" value="Mad2-like"/>
</dbReference>
<comment type="caution">
    <text evidence="4">The sequence shown here is derived from an EMBL/GenBank/DDBJ whole genome shotgun (WGS) entry which is preliminary data.</text>
</comment>
<feature type="compositionally biased region" description="Basic and acidic residues" evidence="2">
    <location>
        <begin position="204"/>
        <end position="217"/>
    </location>
</feature>
<evidence type="ECO:0000256" key="2">
    <source>
        <dbReference type="SAM" id="MobiDB-lite"/>
    </source>
</evidence>
<evidence type="ECO:0000313" key="4">
    <source>
        <dbReference type="EMBL" id="KAH3682806.1"/>
    </source>
</evidence>
<dbReference type="PANTHER" id="PTHR11842:SF10">
    <property type="entry name" value="MITOTIC SPINDLE ASSEMBLY CHECKPOINT PROTEIN MAD2B"/>
    <property type="match status" value="1"/>
</dbReference>
<dbReference type="Proteomes" id="UP000774326">
    <property type="component" value="Unassembled WGS sequence"/>
</dbReference>
<sequence length="249" mass="28783">MVVIKEPVRSQLTNEYPITINNLLYQFQLYIKSWLNIIFCERNLYPASNFTKRRLFELEVLSSRHPALNEWFRCLIEDIFDGFERVKVISLRIYEEVEVSKESAIGPERTLEVYHLNLSELQHISSYEGGINDKLADELNENESLTWDDILTDFRSSLHSFMLKIRTLKKFDKAHKFSISIESDLSLGDNWILEKSGKGSENVQKSEEKEEVSKKGNSESINIAVSPIDVGPIIVYPLISLFNQSSTVK</sequence>
<dbReference type="PROSITE" id="PS50815">
    <property type="entry name" value="HORMA"/>
    <property type="match status" value="1"/>
</dbReference>
<reference evidence="4" key="2">
    <citation type="submission" date="2021-01" db="EMBL/GenBank/DDBJ databases">
        <authorList>
            <person name="Schikora-Tamarit M.A."/>
        </authorList>
    </citation>
    <scope>NUCLEOTIDE SEQUENCE</scope>
    <source>
        <strain evidence="4">CBS2887</strain>
    </source>
</reference>
<name>A0A9P8TLL2_WICPI</name>
<protein>
    <recommendedName>
        <fullName evidence="3">HORMA domain-containing protein</fullName>
    </recommendedName>
</protein>
<dbReference type="EMBL" id="JAEUBG010003411">
    <property type="protein sequence ID" value="KAH3682806.1"/>
    <property type="molecule type" value="Genomic_DNA"/>
</dbReference>
<evidence type="ECO:0000313" key="5">
    <source>
        <dbReference type="Proteomes" id="UP000774326"/>
    </source>
</evidence>
<dbReference type="Gene3D" id="3.30.900.10">
    <property type="entry name" value="HORMA domain"/>
    <property type="match status" value="1"/>
</dbReference>
<dbReference type="PANTHER" id="PTHR11842">
    <property type="entry name" value="MITOTIC SPINDLE ASSEMBLY CHECKPOINT PROTEIN MAD2"/>
    <property type="match status" value="1"/>
</dbReference>
<accession>A0A9P8TLL2</accession>
<comment type="similarity">
    <text evidence="1">Belongs to the MAD2 family.</text>
</comment>
<dbReference type="GO" id="GO:0016035">
    <property type="term" value="C:zeta DNA polymerase complex"/>
    <property type="evidence" value="ECO:0007669"/>
    <property type="project" value="TreeGrafter"/>
</dbReference>
<organism evidence="4 5">
    <name type="scientific">Wickerhamomyces pijperi</name>
    <name type="common">Yeast</name>
    <name type="synonym">Pichia pijperi</name>
    <dbReference type="NCBI Taxonomy" id="599730"/>
    <lineage>
        <taxon>Eukaryota</taxon>
        <taxon>Fungi</taxon>
        <taxon>Dikarya</taxon>
        <taxon>Ascomycota</taxon>
        <taxon>Saccharomycotina</taxon>
        <taxon>Saccharomycetes</taxon>
        <taxon>Phaffomycetales</taxon>
        <taxon>Wickerhamomycetaceae</taxon>
        <taxon>Wickerhamomyces</taxon>
    </lineage>
</organism>
<dbReference type="InterPro" id="IPR003511">
    <property type="entry name" value="HORMA_dom"/>
</dbReference>
<proteinExistence type="inferred from homology"/>
<reference evidence="4" key="1">
    <citation type="journal article" date="2021" name="Open Biol.">
        <title>Shared evolutionary footprints suggest mitochondrial oxidative damage underlies multiple complex I losses in fungi.</title>
        <authorList>
            <person name="Schikora-Tamarit M.A."/>
            <person name="Marcet-Houben M."/>
            <person name="Nosek J."/>
            <person name="Gabaldon T."/>
        </authorList>
    </citation>
    <scope>NUCLEOTIDE SEQUENCE</scope>
    <source>
        <strain evidence="4">CBS2887</strain>
    </source>
</reference>
<dbReference type="SUPFAM" id="SSF56019">
    <property type="entry name" value="The spindle assembly checkpoint protein mad2"/>
    <property type="match status" value="1"/>
</dbReference>
<feature type="region of interest" description="Disordered" evidence="2">
    <location>
        <begin position="198"/>
        <end position="217"/>
    </location>
</feature>
<dbReference type="AlphaFoldDB" id="A0A9P8TLL2"/>
<evidence type="ECO:0000259" key="3">
    <source>
        <dbReference type="PROSITE" id="PS50815"/>
    </source>
</evidence>
<dbReference type="OrthoDB" id="10620115at2759"/>
<keyword evidence="5" id="KW-1185">Reference proteome</keyword>
<feature type="domain" description="HORMA" evidence="3">
    <location>
        <begin position="21"/>
        <end position="235"/>
    </location>
</feature>
<dbReference type="InterPro" id="IPR036570">
    <property type="entry name" value="HORMA_dom_sf"/>
</dbReference>
<evidence type="ECO:0000256" key="1">
    <source>
        <dbReference type="ARBA" id="ARBA00010348"/>
    </source>
</evidence>
<gene>
    <name evidence="4" type="ORF">WICPIJ_006265</name>
</gene>